<dbReference type="OrthoDB" id="9790760at2"/>
<evidence type="ECO:0000256" key="3">
    <source>
        <dbReference type="ARBA" id="ARBA00022618"/>
    </source>
</evidence>
<dbReference type="PROSITE" id="PS51779">
    <property type="entry name" value="POTRA"/>
    <property type="match status" value="1"/>
</dbReference>
<evidence type="ECO:0000256" key="8">
    <source>
        <dbReference type="HAMAP-Rule" id="MF_00911"/>
    </source>
</evidence>
<evidence type="ECO:0000256" key="6">
    <source>
        <dbReference type="ARBA" id="ARBA00023136"/>
    </source>
</evidence>
<dbReference type="Pfam" id="PF03799">
    <property type="entry name" value="FtsQ_DivIB_C"/>
    <property type="match status" value="1"/>
</dbReference>
<dbReference type="GO" id="GO:0032153">
    <property type="term" value="C:cell division site"/>
    <property type="evidence" value="ECO:0007669"/>
    <property type="project" value="UniProtKB-UniRule"/>
</dbReference>
<sequence>MRDLLGRPRSSADVVEATRRRFARRQWARRWGTWRIALVLLVLVGLLVALVWMVFASSVLAVRGVEVHGTSMLSRQQVTRAAGVVEGVPLARADLDAIRARVENLAAVESVDVSRSWPHHVRIDVTERQAVAVIDEGDRLRGMDADGVVFRTYATRPKDLPLIRTAPDTRTDAMSEAAEVIGVLPEKVSRRVAYVDVKTRDEIILTLRDGKKVLWGSADQAHDKARVLDALLATSKDATSYDVSVPGQPTTR</sequence>
<keyword evidence="3 8" id="KW-0132">Cell division</keyword>
<evidence type="ECO:0000313" key="10">
    <source>
        <dbReference type="EMBL" id="RJS47660.1"/>
    </source>
</evidence>
<dbReference type="Pfam" id="PF08478">
    <property type="entry name" value="POTRA_1"/>
    <property type="match status" value="1"/>
</dbReference>
<evidence type="ECO:0000313" key="11">
    <source>
        <dbReference type="Proteomes" id="UP000276542"/>
    </source>
</evidence>
<evidence type="ECO:0000256" key="7">
    <source>
        <dbReference type="ARBA" id="ARBA00023306"/>
    </source>
</evidence>
<dbReference type="Gene3D" id="3.10.20.310">
    <property type="entry name" value="membrane protein fhac"/>
    <property type="match status" value="1"/>
</dbReference>
<dbReference type="InterPro" id="IPR034746">
    <property type="entry name" value="POTRA"/>
</dbReference>
<feature type="domain" description="POTRA" evidence="9">
    <location>
        <begin position="60"/>
        <end position="128"/>
    </location>
</feature>
<dbReference type="InterPro" id="IPR050487">
    <property type="entry name" value="FtsQ_DivIB"/>
</dbReference>
<dbReference type="PANTHER" id="PTHR37820:SF1">
    <property type="entry name" value="CELL DIVISION PROTEIN FTSQ"/>
    <property type="match status" value="1"/>
</dbReference>
<dbReference type="RefSeq" id="WP_120061622.1">
    <property type="nucleotide sequence ID" value="NZ_QYRP01000002.1"/>
</dbReference>
<comment type="subcellular location">
    <subcellularLocation>
        <location evidence="8">Cell membrane</location>
        <topology evidence="8">Single-pass type II membrane protein</topology>
    </subcellularLocation>
    <subcellularLocation>
        <location evidence="1">Membrane</location>
    </subcellularLocation>
    <text evidence="8">Localizes to the division septum.</text>
</comment>
<accession>A0A3A5HIE5</accession>
<name>A0A3A5HIE5_9ACTN</name>
<keyword evidence="5 8" id="KW-1133">Transmembrane helix</keyword>
<evidence type="ECO:0000256" key="2">
    <source>
        <dbReference type="ARBA" id="ARBA00022475"/>
    </source>
</evidence>
<organism evidence="10 11">
    <name type="scientific">Nocardioides cavernaquae</name>
    <dbReference type="NCBI Taxonomy" id="2321396"/>
    <lineage>
        <taxon>Bacteria</taxon>
        <taxon>Bacillati</taxon>
        <taxon>Actinomycetota</taxon>
        <taxon>Actinomycetes</taxon>
        <taxon>Propionibacteriales</taxon>
        <taxon>Nocardioidaceae</taxon>
        <taxon>Nocardioides</taxon>
    </lineage>
</organism>
<dbReference type="GO" id="GO:0005886">
    <property type="term" value="C:plasma membrane"/>
    <property type="evidence" value="ECO:0007669"/>
    <property type="project" value="UniProtKB-SubCell"/>
</dbReference>
<evidence type="ECO:0000256" key="4">
    <source>
        <dbReference type="ARBA" id="ARBA00022692"/>
    </source>
</evidence>
<keyword evidence="4 8" id="KW-0812">Transmembrane</keyword>
<dbReference type="InterPro" id="IPR005548">
    <property type="entry name" value="Cell_div_FtsQ/DivIB_C"/>
</dbReference>
<comment type="function">
    <text evidence="8">Essential cell division protein.</text>
</comment>
<dbReference type="Proteomes" id="UP000276542">
    <property type="component" value="Unassembled WGS sequence"/>
</dbReference>
<comment type="similarity">
    <text evidence="8">Belongs to the FtsQ/DivIB family. FtsQ subfamily.</text>
</comment>
<dbReference type="GO" id="GO:0090529">
    <property type="term" value="P:cell septum assembly"/>
    <property type="evidence" value="ECO:0007669"/>
    <property type="project" value="InterPro"/>
</dbReference>
<feature type="transmembrane region" description="Helical" evidence="8">
    <location>
        <begin position="34"/>
        <end position="55"/>
    </location>
</feature>
<keyword evidence="2 8" id="KW-1003">Cell membrane</keyword>
<keyword evidence="6 8" id="KW-0472">Membrane</keyword>
<keyword evidence="11" id="KW-1185">Reference proteome</keyword>
<dbReference type="PANTHER" id="PTHR37820">
    <property type="entry name" value="CELL DIVISION PROTEIN DIVIB"/>
    <property type="match status" value="1"/>
</dbReference>
<dbReference type="InterPro" id="IPR013685">
    <property type="entry name" value="POTRA_FtsQ_type"/>
</dbReference>
<proteinExistence type="inferred from homology"/>
<gene>
    <name evidence="8" type="primary">ftsQ</name>
    <name evidence="10" type="ORF">D4739_16525</name>
</gene>
<dbReference type="EMBL" id="QYRP01000002">
    <property type="protein sequence ID" value="RJS47660.1"/>
    <property type="molecule type" value="Genomic_DNA"/>
</dbReference>
<reference evidence="11" key="1">
    <citation type="submission" date="2018-09" db="EMBL/GenBank/DDBJ databases">
        <authorList>
            <person name="Zhu H."/>
        </authorList>
    </citation>
    <scope>NUCLEOTIDE SEQUENCE [LARGE SCALE GENOMIC DNA]</scope>
    <source>
        <strain evidence="11">K1W22B-1</strain>
    </source>
</reference>
<evidence type="ECO:0000256" key="5">
    <source>
        <dbReference type="ARBA" id="ARBA00022989"/>
    </source>
</evidence>
<dbReference type="AlphaFoldDB" id="A0A3A5HIE5"/>
<evidence type="ECO:0000259" key="9">
    <source>
        <dbReference type="PROSITE" id="PS51779"/>
    </source>
</evidence>
<dbReference type="InterPro" id="IPR026579">
    <property type="entry name" value="FtsQ"/>
</dbReference>
<keyword evidence="7 8" id="KW-0131">Cell cycle</keyword>
<dbReference type="GO" id="GO:0043093">
    <property type="term" value="P:FtsZ-dependent cytokinesis"/>
    <property type="evidence" value="ECO:0007669"/>
    <property type="project" value="UniProtKB-UniRule"/>
</dbReference>
<dbReference type="HAMAP" id="MF_00911">
    <property type="entry name" value="FtsQ_subfam"/>
    <property type="match status" value="1"/>
</dbReference>
<comment type="caution">
    <text evidence="10">The sequence shown here is derived from an EMBL/GenBank/DDBJ whole genome shotgun (WGS) entry which is preliminary data.</text>
</comment>
<protein>
    <recommendedName>
        <fullName evidence="8">Cell division protein FtsQ</fullName>
    </recommendedName>
</protein>
<evidence type="ECO:0000256" key="1">
    <source>
        <dbReference type="ARBA" id="ARBA00004370"/>
    </source>
</evidence>